<dbReference type="SUPFAM" id="SSF53927">
    <property type="entry name" value="Cytidine deaminase-like"/>
    <property type="match status" value="1"/>
</dbReference>
<dbReference type="Gene3D" id="3.40.140.10">
    <property type="entry name" value="Cytidine Deaminase, domain 2"/>
    <property type="match status" value="1"/>
</dbReference>
<dbReference type="InterPro" id="IPR015517">
    <property type="entry name" value="dCMP_deaminase-rel"/>
</dbReference>
<accession>D3HQ19</accession>
<dbReference type="STRING" id="661367.LLO_0647"/>
<evidence type="ECO:0000256" key="4">
    <source>
        <dbReference type="ARBA" id="ARBA00022833"/>
    </source>
</evidence>
<dbReference type="InterPro" id="IPR002125">
    <property type="entry name" value="CMP_dCMP_dom"/>
</dbReference>
<feature type="domain" description="CMP/dCMP-type deaminase" evidence="5">
    <location>
        <begin position="275"/>
        <end position="442"/>
    </location>
</feature>
<dbReference type="AlphaFoldDB" id="D3HQ19"/>
<dbReference type="GO" id="GO:0005737">
    <property type="term" value="C:cytoplasm"/>
    <property type="evidence" value="ECO:0007669"/>
    <property type="project" value="TreeGrafter"/>
</dbReference>
<keyword evidence="4" id="KW-0862">Zinc</keyword>
<dbReference type="eggNOG" id="COG2131">
    <property type="taxonomic scope" value="Bacteria"/>
</dbReference>
<dbReference type="Pfam" id="PF00383">
    <property type="entry name" value="dCMP_cyt_deam_1"/>
    <property type="match status" value="1"/>
</dbReference>
<keyword evidence="3" id="KW-0378">Hydrolase</keyword>
<dbReference type="GO" id="GO:0004132">
    <property type="term" value="F:dCMP deaminase activity"/>
    <property type="evidence" value="ECO:0007669"/>
    <property type="project" value="TreeGrafter"/>
</dbReference>
<evidence type="ECO:0000313" key="7">
    <source>
        <dbReference type="Proteomes" id="UP000001060"/>
    </source>
</evidence>
<organism evidence="6 7">
    <name type="scientific">Legionella longbeachae serogroup 1 (strain NSW150)</name>
    <dbReference type="NCBI Taxonomy" id="661367"/>
    <lineage>
        <taxon>Bacteria</taxon>
        <taxon>Pseudomonadati</taxon>
        <taxon>Pseudomonadota</taxon>
        <taxon>Gammaproteobacteria</taxon>
        <taxon>Legionellales</taxon>
        <taxon>Legionellaceae</taxon>
        <taxon>Legionella</taxon>
    </lineage>
</organism>
<dbReference type="InterPro" id="IPR016193">
    <property type="entry name" value="Cytidine_deaminase-like"/>
</dbReference>
<keyword evidence="2" id="KW-0479">Metal-binding</keyword>
<evidence type="ECO:0000256" key="1">
    <source>
        <dbReference type="ARBA" id="ARBA00006576"/>
    </source>
</evidence>
<dbReference type="GO" id="GO:0008270">
    <property type="term" value="F:zinc ion binding"/>
    <property type="evidence" value="ECO:0007669"/>
    <property type="project" value="InterPro"/>
</dbReference>
<dbReference type="HOGENOM" id="CLU_029260_0_0_6"/>
<dbReference type="PROSITE" id="PS51747">
    <property type="entry name" value="CYT_DCMP_DEAMINASES_2"/>
    <property type="match status" value="1"/>
</dbReference>
<dbReference type="Proteomes" id="UP000001060">
    <property type="component" value="Chromosome"/>
</dbReference>
<evidence type="ECO:0000259" key="5">
    <source>
        <dbReference type="PROSITE" id="PS51747"/>
    </source>
</evidence>
<evidence type="ECO:0000313" key="6">
    <source>
        <dbReference type="EMBL" id="CBJ10984.1"/>
    </source>
</evidence>
<dbReference type="InterPro" id="IPR016192">
    <property type="entry name" value="APOBEC/CMP_deaminase_Zn-bd"/>
</dbReference>
<evidence type="ECO:0000256" key="3">
    <source>
        <dbReference type="ARBA" id="ARBA00022801"/>
    </source>
</evidence>
<dbReference type="PROSITE" id="PS00903">
    <property type="entry name" value="CYT_DCMP_DEAMINASES_1"/>
    <property type="match status" value="1"/>
</dbReference>
<keyword evidence="7" id="KW-1185">Reference proteome</keyword>
<sequence length="525" mass="61311">MEFVLEYTMDALDENSEIEIIIGIVSPLGTNREKLLKDLETEFERKGYKVQKISLTEETFRIDCNDSKSFKYFLKMQLCNNIRNNITNGFFAFLTCLYVTEYRNSLKDKYKKIVFIIDQIKNLVEYEVLSHVYGLNYIQISLFSNEIERDRELKKKFSNDVHIVNDMPHVEIDPNKKYTGMFTKSLISRIQSLTKDIIEDYKNEVLPDVSHNLMRKDFEDFDIQKEANKISGQQIAKLFHKSHYYFNLDLPKDQIKLELKKFVKQLLGQYDEYPSQDEFGMNLAYQVSVRSNFPGARHIGAAIISKQGEVLSVASIRAPSQSSNTYLSDQLKVSDGYDDYKKKIDKWTTQLKNVEIDDRKNIIKFIQDTLDFHPCTHAEIAAIIDAAKIGVSVRSAILYTTTFPCHLCAKEIINSGINRVVYLEAYPKSKNKELYPNLVDFDPKNKTDLIPFDFYHGIGPKRFIYVYSLKNKSNDDCYPPLMRYEIPKYYEQKEKDIIDYVKSILLDENNDSSLLFLKRLFDGKK</sequence>
<dbReference type="EMBL" id="FN650140">
    <property type="protein sequence ID" value="CBJ10984.1"/>
    <property type="molecule type" value="Genomic_DNA"/>
</dbReference>
<evidence type="ECO:0000256" key="2">
    <source>
        <dbReference type="ARBA" id="ARBA00022723"/>
    </source>
</evidence>
<proteinExistence type="inferred from homology"/>
<reference evidence="6 7" key="1">
    <citation type="journal article" date="2010" name="PLoS Genet.">
        <title>Analysis of the Legionella longbeachae genome and transcriptome uncovers unique strategies to cause Legionnaires' disease.</title>
        <authorList>
            <person name="Cazalet C."/>
            <person name="Gomez-Valero L."/>
            <person name="Rusniok C."/>
            <person name="Lomma M."/>
            <person name="Dervins-Ravault D."/>
            <person name="Newton H."/>
            <person name="Sansom F."/>
            <person name="Jarraud S."/>
            <person name="Zidane N."/>
            <person name="Ma L."/>
            <person name="Bouchier C."/>
            <person name="Etienne J."/>
            <person name="Hartland E."/>
            <person name="Buchrieser C."/>
        </authorList>
    </citation>
    <scope>NUCLEOTIDE SEQUENCE [LARGE SCALE GENOMIC DNA]</scope>
    <source>
        <strain evidence="6 7">NSW150</strain>
    </source>
</reference>
<name>D3HQ19_LEGLN</name>
<comment type="similarity">
    <text evidence="1">Belongs to the cytidine and deoxycytidylate deaminase family.</text>
</comment>
<gene>
    <name evidence="6" type="ordered locus">LLO_0647</name>
</gene>
<dbReference type="KEGG" id="llo:LLO_0647"/>
<protein>
    <submittedName>
        <fullName evidence="6">Putative cytidine/deoxycytidylate deaminase</fullName>
    </submittedName>
</protein>
<dbReference type="PANTHER" id="PTHR11086">
    <property type="entry name" value="DEOXYCYTIDYLATE DEAMINASE-RELATED"/>
    <property type="match status" value="1"/>
</dbReference>
<dbReference type="PANTHER" id="PTHR11086:SF18">
    <property type="entry name" value="DEOXYCYTIDYLATE DEAMINASE"/>
    <property type="match status" value="1"/>
</dbReference>